<feature type="region of interest" description="Disordered" evidence="7">
    <location>
        <begin position="88"/>
        <end position="132"/>
    </location>
</feature>
<evidence type="ECO:0000256" key="3">
    <source>
        <dbReference type="ARBA" id="ARBA00022692"/>
    </source>
</evidence>
<evidence type="ECO:0000256" key="8">
    <source>
        <dbReference type="SAM" id="Phobius"/>
    </source>
</evidence>
<keyword evidence="10" id="KW-1185">Reference proteome</keyword>
<dbReference type="Proteomes" id="UP001153076">
    <property type="component" value="Unassembled WGS sequence"/>
</dbReference>
<evidence type="ECO:0000256" key="6">
    <source>
        <dbReference type="ARBA" id="ARBA00023136"/>
    </source>
</evidence>
<dbReference type="OrthoDB" id="347124at2759"/>
<name>A0A9Q1KJT1_9CARY</name>
<comment type="similarity">
    <text evidence="2">Belongs to the ERG2 family.</text>
</comment>
<dbReference type="PANTHER" id="PTHR10868">
    <property type="entry name" value="SIGMA 1-TYPE OPIOID RECEPTOR-RELATED"/>
    <property type="match status" value="1"/>
</dbReference>
<dbReference type="InterPro" id="IPR006716">
    <property type="entry name" value="ERG2_sigma1_rcpt-like"/>
</dbReference>
<evidence type="ECO:0000256" key="5">
    <source>
        <dbReference type="ARBA" id="ARBA00022989"/>
    </source>
</evidence>
<dbReference type="Pfam" id="PF04622">
    <property type="entry name" value="ERG2_Sigma1R"/>
    <property type="match status" value="1"/>
</dbReference>
<accession>A0A9Q1KJT1</accession>
<dbReference type="GO" id="GO:0005789">
    <property type="term" value="C:endoplasmic reticulum membrane"/>
    <property type="evidence" value="ECO:0007669"/>
    <property type="project" value="UniProtKB-SubCell"/>
</dbReference>
<evidence type="ECO:0000256" key="2">
    <source>
        <dbReference type="ARBA" id="ARBA00007141"/>
    </source>
</evidence>
<dbReference type="AlphaFoldDB" id="A0A9Q1KJT1"/>
<feature type="compositionally biased region" description="Low complexity" evidence="7">
    <location>
        <begin position="88"/>
        <end position="101"/>
    </location>
</feature>
<keyword evidence="4" id="KW-0256">Endoplasmic reticulum</keyword>
<dbReference type="PANTHER" id="PTHR10868:SF1">
    <property type="entry name" value="SIGMA NON-OPIOID INTRACELLULAR RECEPTOR 1"/>
    <property type="match status" value="1"/>
</dbReference>
<evidence type="ECO:0008006" key="11">
    <source>
        <dbReference type="Google" id="ProtNLM"/>
    </source>
</evidence>
<protein>
    <recommendedName>
        <fullName evidence="11">C-8 sterol isomerase</fullName>
    </recommendedName>
</protein>
<organism evidence="9 10">
    <name type="scientific">Carnegiea gigantea</name>
    <dbReference type="NCBI Taxonomy" id="171969"/>
    <lineage>
        <taxon>Eukaryota</taxon>
        <taxon>Viridiplantae</taxon>
        <taxon>Streptophyta</taxon>
        <taxon>Embryophyta</taxon>
        <taxon>Tracheophyta</taxon>
        <taxon>Spermatophyta</taxon>
        <taxon>Magnoliopsida</taxon>
        <taxon>eudicotyledons</taxon>
        <taxon>Gunneridae</taxon>
        <taxon>Pentapetalae</taxon>
        <taxon>Caryophyllales</taxon>
        <taxon>Cactineae</taxon>
        <taxon>Cactaceae</taxon>
        <taxon>Cactoideae</taxon>
        <taxon>Echinocereeae</taxon>
        <taxon>Carnegiea</taxon>
    </lineage>
</organism>
<evidence type="ECO:0000313" key="9">
    <source>
        <dbReference type="EMBL" id="KAJ8444250.1"/>
    </source>
</evidence>
<evidence type="ECO:0000313" key="10">
    <source>
        <dbReference type="Proteomes" id="UP001153076"/>
    </source>
</evidence>
<evidence type="ECO:0000256" key="4">
    <source>
        <dbReference type="ARBA" id="ARBA00022824"/>
    </source>
</evidence>
<reference evidence="9" key="1">
    <citation type="submission" date="2022-04" db="EMBL/GenBank/DDBJ databases">
        <title>Carnegiea gigantea Genome sequencing and assembly v2.</title>
        <authorList>
            <person name="Copetti D."/>
            <person name="Sanderson M.J."/>
            <person name="Burquez A."/>
            <person name="Wojciechowski M.F."/>
        </authorList>
    </citation>
    <scope>NUCLEOTIDE SEQUENCE</scope>
    <source>
        <strain evidence="9">SGP5-SGP5p</strain>
        <tissue evidence="9">Aerial part</tissue>
    </source>
</reference>
<dbReference type="EMBL" id="JAKOGI010000102">
    <property type="protein sequence ID" value="KAJ8444250.1"/>
    <property type="molecule type" value="Genomic_DNA"/>
</dbReference>
<keyword evidence="3 8" id="KW-0812">Transmembrane</keyword>
<feature type="transmembrane region" description="Helical" evidence="8">
    <location>
        <begin position="142"/>
        <end position="164"/>
    </location>
</feature>
<comment type="subcellular location">
    <subcellularLocation>
        <location evidence="1">Endoplasmic reticulum membrane</location>
    </subcellularLocation>
</comment>
<sequence>MTTKSDPRSAMKALVLSPQSMKSSNLIKSTPMEDSQSSYFPGCRKDANCSCEICLDSINATLDLMPMSVQKSSLTKLSSSKPVVKESPVSIDPTLLSTPTSRTPPPNSIRVSTPAHLRSTGKSVPSDNGKAKKKKLGYGSKFWMWVLLLGVIFGLEFGGSRGFLRVLKARLSEEVVRDVVERSMVVKSLSERLLLIQQGLEGFVDGQVSRCNLGGSSWTIDQDGLILSSQCTLHKSAAEEVIIWGWPLQTSGLLTSGFSSRSFIVLSGRVTQWPEGNMVSMIRAANSTWVQQKWSASVVRFDPNTWIIEYRQSMFLENPGACLAALDFVKFGFSRLTIRMKQKFWGLQSMKNHLFASRSEAHSSIPT</sequence>
<comment type="caution">
    <text evidence="9">The sequence shown here is derived from an EMBL/GenBank/DDBJ whole genome shotgun (WGS) entry which is preliminary data.</text>
</comment>
<evidence type="ECO:0000256" key="7">
    <source>
        <dbReference type="SAM" id="MobiDB-lite"/>
    </source>
</evidence>
<keyword evidence="6 8" id="KW-0472">Membrane</keyword>
<keyword evidence="5 8" id="KW-1133">Transmembrane helix</keyword>
<proteinExistence type="inferred from homology"/>
<gene>
    <name evidence="9" type="ORF">Cgig2_024576</name>
</gene>
<evidence type="ECO:0000256" key="1">
    <source>
        <dbReference type="ARBA" id="ARBA00004586"/>
    </source>
</evidence>